<evidence type="ECO:0000256" key="8">
    <source>
        <dbReference type="ARBA" id="ARBA00023316"/>
    </source>
</evidence>
<comment type="catalytic activity">
    <reaction evidence="1">
        <text>Hydrolyzes the link between N-acetylmuramoyl residues and L-amino acid residues in certain cell-wall glycopeptides.</text>
        <dbReference type="EC" id="3.5.1.28"/>
    </reaction>
</comment>
<dbReference type="CDD" id="cd02696">
    <property type="entry name" value="MurNAc-LAA"/>
    <property type="match status" value="1"/>
</dbReference>
<dbReference type="EC" id="3.5.1.28" evidence="4"/>
<keyword evidence="6" id="KW-0574">Periplasm</keyword>
<dbReference type="Proteomes" id="UP000006821">
    <property type="component" value="Chromosome"/>
</dbReference>
<keyword evidence="8" id="KW-0961">Cell wall biogenesis/degradation</keyword>
<dbReference type="GO" id="GO:0009253">
    <property type="term" value="P:peptidoglycan catabolic process"/>
    <property type="evidence" value="ECO:0007669"/>
    <property type="project" value="InterPro"/>
</dbReference>
<feature type="domain" description="MurNAc-LAA" evidence="10">
    <location>
        <begin position="261"/>
        <end position="416"/>
    </location>
</feature>
<comment type="subcellular location">
    <subcellularLocation>
        <location evidence="2">Periplasm</location>
    </subcellularLocation>
</comment>
<dbReference type="HOGENOM" id="CLU_014322_2_3_6"/>
<dbReference type="eggNOG" id="COG0860">
    <property type="taxonomic scope" value="Bacteria"/>
</dbReference>
<dbReference type="SMART" id="SM00646">
    <property type="entry name" value="Ami_3"/>
    <property type="match status" value="1"/>
</dbReference>
<gene>
    <name evidence="11" type="ordered locus">MCA1296</name>
</gene>
<name>Q609D9_METCA</name>
<dbReference type="PANTHER" id="PTHR30404:SF0">
    <property type="entry name" value="N-ACETYLMURAMOYL-L-ALANINE AMIDASE AMIC"/>
    <property type="match status" value="1"/>
</dbReference>
<dbReference type="SUPFAM" id="SSF53187">
    <property type="entry name" value="Zn-dependent exopeptidases"/>
    <property type="match status" value="1"/>
</dbReference>
<reference evidence="11 12" key="1">
    <citation type="journal article" date="2004" name="PLoS Biol.">
        <title>Genomic insights into methanotrophy: the complete genome sequence of Methylococcus capsulatus (Bath).</title>
        <authorList>
            <person name="Ward N.L."/>
            <person name="Larsen O."/>
            <person name="Sakwa J."/>
            <person name="Bruseth L."/>
            <person name="Khouri H.M."/>
            <person name="Durkin A.S."/>
            <person name="Dimitrov G."/>
            <person name="Jiang L."/>
            <person name="Scanlan D."/>
            <person name="Kang K.H."/>
            <person name="Lewis M.R."/>
            <person name="Nelson K.E."/>
            <person name="Methe B.A."/>
            <person name="Wu M."/>
            <person name="Heidelberg J.F."/>
            <person name="Paulsen I.T."/>
            <person name="Fouts D.E."/>
            <person name="Ravel J."/>
            <person name="Tettelin H."/>
            <person name="Ren Q."/>
            <person name="Read T.D."/>
            <person name="DeBoy R.T."/>
            <person name="Seshadri R."/>
            <person name="Salzberg S.L."/>
            <person name="Jensen H.B."/>
            <person name="Birkeland N.K."/>
            <person name="Nelson W.C."/>
            <person name="Dodson R.J."/>
            <person name="Grindhaug S.H."/>
            <person name="Holt I.E."/>
            <person name="Eidhammer I."/>
            <person name="Jonasen I."/>
            <person name="Vanaken S."/>
            <person name="Utterback T.R."/>
            <person name="Feldblyum T.V."/>
            <person name="Fraser C.M."/>
            <person name="Lillehaug J.R."/>
            <person name="Eisen J.A."/>
        </authorList>
    </citation>
    <scope>NUCLEOTIDE SEQUENCE [LARGE SCALE GENOMIC DNA]</scope>
    <source>
        <strain evidence="12">ATCC 33009 / NCIMB 11132 / Bath</strain>
    </source>
</reference>
<evidence type="ECO:0000256" key="1">
    <source>
        <dbReference type="ARBA" id="ARBA00001561"/>
    </source>
</evidence>
<keyword evidence="5" id="KW-0732">Signal</keyword>
<keyword evidence="7" id="KW-0378">Hydrolase</keyword>
<evidence type="ECO:0000256" key="9">
    <source>
        <dbReference type="ARBA" id="ARBA00074581"/>
    </source>
</evidence>
<protein>
    <recommendedName>
        <fullName evidence="9">N-acetylmuramoyl-L-alanine amidase AmiC</fullName>
        <ecNumber evidence="4">3.5.1.28</ecNumber>
    </recommendedName>
</protein>
<evidence type="ECO:0000256" key="5">
    <source>
        <dbReference type="ARBA" id="ARBA00022729"/>
    </source>
</evidence>
<dbReference type="STRING" id="243233.MCA1296"/>
<comment type="similarity">
    <text evidence="3">Belongs to the N-acetylmuramoyl-L-alanine amidase 3 family.</text>
</comment>
<accession>Q609D9</accession>
<dbReference type="InterPro" id="IPR002508">
    <property type="entry name" value="MurNAc-LAA_cat"/>
</dbReference>
<dbReference type="AlphaFoldDB" id="Q609D9"/>
<dbReference type="PANTHER" id="PTHR30404">
    <property type="entry name" value="N-ACETYLMURAMOYL-L-ALANINE AMIDASE"/>
    <property type="match status" value="1"/>
</dbReference>
<evidence type="ECO:0000313" key="12">
    <source>
        <dbReference type="Proteomes" id="UP000006821"/>
    </source>
</evidence>
<evidence type="ECO:0000256" key="7">
    <source>
        <dbReference type="ARBA" id="ARBA00022801"/>
    </source>
</evidence>
<evidence type="ECO:0000313" key="11">
    <source>
        <dbReference type="EMBL" id="AAU92691.1"/>
    </source>
</evidence>
<evidence type="ECO:0000256" key="4">
    <source>
        <dbReference type="ARBA" id="ARBA00011901"/>
    </source>
</evidence>
<evidence type="ECO:0000256" key="6">
    <source>
        <dbReference type="ARBA" id="ARBA00022764"/>
    </source>
</evidence>
<dbReference type="InterPro" id="IPR050695">
    <property type="entry name" value="N-acetylmuramoyl_amidase_3"/>
</dbReference>
<dbReference type="FunFam" id="3.40.630.40:FF:000001">
    <property type="entry name" value="N-acetylmuramoyl-L-alanine amidase"/>
    <property type="match status" value="1"/>
</dbReference>
<sequence>MPARVSRQRAAIRASIPRFTPCRNCCCGAQARGVSLPRPFRRLPPMRHPFPAAFLFALLTLLSPAGWADPAAKATVNLKSGANVTRLLLTVPKGASLKPQAGRADQLIVAMEGVEALPGLPNPAGDRHVAALHTRSKANGRLDLIVELRPAAEYRTLLSVTDAGNPSLTVDVTAARATASRPPQAPVAKAADGPHRKRFVVALDAGHGGKDTGALGAGGSQEKDIVLAIARKLEALLNAEPGIRPVMIRQNDEFIDLRQRMERARKEHADLFVSLHADAYNDPHAKGASVFTLSEHGATSEAARRLADRENAADRIGGVALQDKDEVLASVLLDLTQNATLEASDRAAASILQALQKSHAIHQPGIQKAGFVVLKSPDVPSVLVETAFISNPEEELKLRSPAYQDQIAAALAEGIRSYLKRTRPATVAPISPPVRQEVAASVTDKVVK</sequence>
<evidence type="ECO:0000256" key="2">
    <source>
        <dbReference type="ARBA" id="ARBA00004418"/>
    </source>
</evidence>
<evidence type="ECO:0000256" key="3">
    <source>
        <dbReference type="ARBA" id="ARBA00010860"/>
    </source>
</evidence>
<dbReference type="KEGG" id="mca:MCA1296"/>
<organism evidence="11 12">
    <name type="scientific">Methylococcus capsulatus (strain ATCC 33009 / NCIMB 11132 / Bath)</name>
    <dbReference type="NCBI Taxonomy" id="243233"/>
    <lineage>
        <taxon>Bacteria</taxon>
        <taxon>Pseudomonadati</taxon>
        <taxon>Pseudomonadota</taxon>
        <taxon>Gammaproteobacteria</taxon>
        <taxon>Methylococcales</taxon>
        <taxon>Methylococcaceae</taxon>
        <taxon>Methylococcus</taxon>
    </lineage>
</organism>
<dbReference type="GO" id="GO:0008745">
    <property type="term" value="F:N-acetylmuramoyl-L-alanine amidase activity"/>
    <property type="evidence" value="ECO:0007669"/>
    <property type="project" value="UniProtKB-EC"/>
</dbReference>
<dbReference type="GO" id="GO:0071555">
    <property type="term" value="P:cell wall organization"/>
    <property type="evidence" value="ECO:0007669"/>
    <property type="project" value="UniProtKB-KW"/>
</dbReference>
<proteinExistence type="inferred from homology"/>
<dbReference type="EMBL" id="AE017282">
    <property type="protein sequence ID" value="AAU92691.1"/>
    <property type="molecule type" value="Genomic_DNA"/>
</dbReference>
<dbReference type="Gene3D" id="3.40.630.40">
    <property type="entry name" value="Zn-dependent exopeptidases"/>
    <property type="match status" value="1"/>
</dbReference>
<dbReference type="Pfam" id="PF01520">
    <property type="entry name" value="Amidase_3"/>
    <property type="match status" value="1"/>
</dbReference>
<evidence type="ECO:0000259" key="10">
    <source>
        <dbReference type="SMART" id="SM00646"/>
    </source>
</evidence>
<dbReference type="GO" id="GO:0030288">
    <property type="term" value="C:outer membrane-bounded periplasmic space"/>
    <property type="evidence" value="ECO:0007669"/>
    <property type="project" value="TreeGrafter"/>
</dbReference>